<dbReference type="Pfam" id="PF11751">
    <property type="entry name" value="PorP_SprF"/>
    <property type="match status" value="1"/>
</dbReference>
<dbReference type="AlphaFoldDB" id="A0A1R3SSU8"/>
<dbReference type="EMBL" id="LT605205">
    <property type="protein sequence ID" value="SCD19413.1"/>
    <property type="molecule type" value="Genomic_DNA"/>
</dbReference>
<protein>
    <recommendedName>
        <fullName evidence="3">Bacteroidetes-specific membrane protein</fullName>
    </recommendedName>
</protein>
<organism evidence="1 2">
    <name type="scientific">Proteiniphilum saccharofermentans</name>
    <dbReference type="NCBI Taxonomy" id="1642647"/>
    <lineage>
        <taxon>Bacteria</taxon>
        <taxon>Pseudomonadati</taxon>
        <taxon>Bacteroidota</taxon>
        <taxon>Bacteroidia</taxon>
        <taxon>Bacteroidales</taxon>
        <taxon>Dysgonomonadaceae</taxon>
        <taxon>Proteiniphilum</taxon>
    </lineage>
</organism>
<keyword evidence="2" id="KW-1185">Reference proteome</keyword>
<accession>A0A1R3SSU8</accession>
<dbReference type="InterPro" id="IPR019861">
    <property type="entry name" value="PorP/SprF_Bacteroidetes"/>
</dbReference>
<dbReference type="Proteomes" id="UP000187464">
    <property type="component" value="Chromosome I"/>
</dbReference>
<evidence type="ECO:0000313" key="1">
    <source>
        <dbReference type="EMBL" id="SCD19413.1"/>
    </source>
</evidence>
<evidence type="ECO:0000313" key="2">
    <source>
        <dbReference type="Proteomes" id="UP000187464"/>
    </source>
</evidence>
<reference evidence="1 2" key="1">
    <citation type="submission" date="2016-08" db="EMBL/GenBank/DDBJ databases">
        <authorList>
            <person name="Seilhamer J.J."/>
        </authorList>
    </citation>
    <scope>NUCLEOTIDE SEQUENCE [LARGE SCALE GENOMIC DNA]</scope>
    <source>
        <strain evidence="1">M3/6</strain>
    </source>
</reference>
<sequence length="359" mass="40431">MDARNAPAYAGKILQNIVGNSSWTQFFRRFSVIHIMEKRCLLLTILLLLCSLLHLQAQWDDPPGQYWAVKSYLNSSFAGDAEAISTTAFYRYAWRGIENAPQQLILTADMPFEFFGRRHGVGLVINNETVGQLRNSLLAVQYSFKKEFGKGFLNMGLQAGVYDLNFDAGSKYIFEDSLQHGRGTLKVDPADKQVIDLGAGISWTGKSVFIGLSAIHLNQPRFYAHNDSLGADLQSDSTLSAIPLSYNLMAGYNITLFHTLEIQPMLWVQTDLSTLQVQATLRLEYNKKLSGGASWRMNDGYLLFAGTTIREVELGYAYGLHTMGIGQNSRGSHELYLRYNFPLDHFKPKRQPHKSIRLL</sequence>
<dbReference type="NCBIfam" id="TIGR03519">
    <property type="entry name" value="T9SS_PorP_fam"/>
    <property type="match status" value="1"/>
</dbReference>
<name>A0A1R3SSU8_9BACT</name>
<dbReference type="KEGG" id="psac:PSM36_0583"/>
<dbReference type="STRING" id="1642647.PSM36_0583"/>
<evidence type="ECO:0008006" key="3">
    <source>
        <dbReference type="Google" id="ProtNLM"/>
    </source>
</evidence>
<proteinExistence type="predicted"/>
<gene>
    <name evidence="1" type="ORF">PSM36_0583</name>
</gene>